<organism evidence="10 11">
    <name type="scientific">Hungatella hathewayi WAL-18680</name>
    <dbReference type="NCBI Taxonomy" id="742737"/>
    <lineage>
        <taxon>Bacteria</taxon>
        <taxon>Bacillati</taxon>
        <taxon>Bacillota</taxon>
        <taxon>Clostridia</taxon>
        <taxon>Lachnospirales</taxon>
        <taxon>Lachnospiraceae</taxon>
        <taxon>Hungatella</taxon>
    </lineage>
</organism>
<reference evidence="10 11" key="1">
    <citation type="submission" date="2011-08" db="EMBL/GenBank/DDBJ databases">
        <title>The Genome Sequence of Clostridium hathewayi WAL-18680.</title>
        <authorList>
            <consortium name="The Broad Institute Genome Sequencing Platform"/>
            <person name="Earl A."/>
            <person name="Ward D."/>
            <person name="Feldgarden M."/>
            <person name="Gevers D."/>
            <person name="Finegold S.M."/>
            <person name="Summanen P.H."/>
            <person name="Molitoris D.R."/>
            <person name="Song M."/>
            <person name="Daigneault M."/>
            <person name="Allen-Vercoe E."/>
            <person name="Young S.K."/>
            <person name="Zeng Q."/>
            <person name="Gargeya S."/>
            <person name="Fitzgerald M."/>
            <person name="Haas B."/>
            <person name="Abouelleil A."/>
            <person name="Alvarado L."/>
            <person name="Arachchi H.M."/>
            <person name="Berlin A."/>
            <person name="Brown A."/>
            <person name="Chapman S.B."/>
            <person name="Chen Z."/>
            <person name="Dunbar C."/>
            <person name="Freedman E."/>
            <person name="Gearin G."/>
            <person name="Gellesch M."/>
            <person name="Goldberg J."/>
            <person name="Griggs A."/>
            <person name="Gujja S."/>
            <person name="Heiman D."/>
            <person name="Howarth C."/>
            <person name="Larson L."/>
            <person name="Lui A."/>
            <person name="MacDonald P.J.P."/>
            <person name="Montmayeur A."/>
            <person name="Murphy C."/>
            <person name="Neiman D."/>
            <person name="Pearson M."/>
            <person name="Priest M."/>
            <person name="Roberts A."/>
            <person name="Saif S."/>
            <person name="Shea T."/>
            <person name="Shenoy N."/>
            <person name="Sisk P."/>
            <person name="Stolte C."/>
            <person name="Sykes S."/>
            <person name="Wortman J."/>
            <person name="Nusbaum C."/>
            <person name="Birren B."/>
        </authorList>
    </citation>
    <scope>NUCLEOTIDE SEQUENCE [LARGE SCALE GENOMIC DNA]</scope>
    <source>
        <strain evidence="10 11">WAL-18680</strain>
    </source>
</reference>
<keyword evidence="11" id="KW-1185">Reference proteome</keyword>
<evidence type="ECO:0000256" key="4">
    <source>
        <dbReference type="ARBA" id="ARBA00022679"/>
    </source>
</evidence>
<comment type="catalytic activity">
    <reaction evidence="1">
        <text>dihydroxyacetone + phosphoenolpyruvate = dihydroxyacetone phosphate + pyruvate</text>
        <dbReference type="Rhea" id="RHEA:18381"/>
        <dbReference type="ChEBI" id="CHEBI:15361"/>
        <dbReference type="ChEBI" id="CHEBI:16016"/>
        <dbReference type="ChEBI" id="CHEBI:57642"/>
        <dbReference type="ChEBI" id="CHEBI:58702"/>
        <dbReference type="EC" id="2.7.1.121"/>
    </reaction>
</comment>
<gene>
    <name evidence="10" type="ORF">HMPREF9473_01669</name>
</gene>
<evidence type="ECO:0000313" key="10">
    <source>
        <dbReference type="EMBL" id="EHI60372.1"/>
    </source>
</evidence>
<dbReference type="AlphaFoldDB" id="G5IDR4"/>
<comment type="pathway">
    <text evidence="2">Polyol metabolism; glycerol degradation.</text>
</comment>
<evidence type="ECO:0000313" key="11">
    <source>
        <dbReference type="Proteomes" id="UP000005384"/>
    </source>
</evidence>
<evidence type="ECO:0000256" key="3">
    <source>
        <dbReference type="ARBA" id="ARBA00012095"/>
    </source>
</evidence>
<proteinExistence type="predicted"/>
<dbReference type="Proteomes" id="UP000005384">
    <property type="component" value="Unassembled WGS sequence"/>
</dbReference>
<dbReference type="OrthoDB" id="9800291at2"/>
<dbReference type="Pfam" id="PF02734">
    <property type="entry name" value="Dak2"/>
    <property type="match status" value="1"/>
</dbReference>
<evidence type="ECO:0000256" key="8">
    <source>
        <dbReference type="ARBA" id="ARBA00055771"/>
    </source>
</evidence>
<protein>
    <recommendedName>
        <fullName evidence="3">phosphoenolpyruvate--glycerone phosphotransferase</fullName>
        <ecNumber evidence="3">2.7.1.121</ecNumber>
    </recommendedName>
</protein>
<dbReference type="SUPFAM" id="SSF101473">
    <property type="entry name" value="DhaL-like"/>
    <property type="match status" value="1"/>
</dbReference>
<sequence length="206" mass="21647">MEIQAVKRAVSAVYEKMAEQKDYLIQLDQQNGDGDLGLSMCGGFGALCEALDATEETDFGKVFLMASKTFNEAAPSSLGTILSFGMMGMAKKLKGKTEVSQEEMAEAMQAGVDNIMEKAGSKVGEKTILDALVPAIEELRRCGGEMAAGDVWAAAAAAAGQGSESTRQMKSVHGRAAYYAEKSIGILDGGSVVGKLIFEGIAESVR</sequence>
<dbReference type="GO" id="GO:0047324">
    <property type="term" value="F:phosphoenolpyruvate-glycerone phosphotransferase activity"/>
    <property type="evidence" value="ECO:0007669"/>
    <property type="project" value="UniProtKB-EC"/>
</dbReference>
<dbReference type="SMART" id="SM01120">
    <property type="entry name" value="Dak2"/>
    <property type="match status" value="1"/>
</dbReference>
<dbReference type="FunFam" id="1.25.40.340:FF:000002">
    <property type="entry name" value="Dihydroxyacetone kinase, L subunit"/>
    <property type="match status" value="1"/>
</dbReference>
<dbReference type="GO" id="GO:0004371">
    <property type="term" value="F:glycerone kinase activity"/>
    <property type="evidence" value="ECO:0007669"/>
    <property type="project" value="InterPro"/>
</dbReference>
<dbReference type="RefSeq" id="WP_006779652.1">
    <property type="nucleotide sequence ID" value="NZ_CP040506.1"/>
</dbReference>
<dbReference type="PANTHER" id="PTHR28629:SF4">
    <property type="entry name" value="TRIOKINASE_FMN CYCLASE"/>
    <property type="match status" value="1"/>
</dbReference>
<evidence type="ECO:0000259" key="9">
    <source>
        <dbReference type="PROSITE" id="PS51480"/>
    </source>
</evidence>
<dbReference type="GO" id="GO:0005829">
    <property type="term" value="C:cytosol"/>
    <property type="evidence" value="ECO:0007669"/>
    <property type="project" value="TreeGrafter"/>
</dbReference>
<name>G5IDR4_9FIRM</name>
<keyword evidence="4" id="KW-0808">Transferase</keyword>
<evidence type="ECO:0000256" key="7">
    <source>
        <dbReference type="ARBA" id="ARBA00046577"/>
    </source>
</evidence>
<keyword evidence="6" id="KW-0319">Glycerol metabolism</keyword>
<feature type="domain" description="DhaL" evidence="9">
    <location>
        <begin position="4"/>
        <end position="203"/>
    </location>
</feature>
<evidence type="ECO:0000256" key="6">
    <source>
        <dbReference type="ARBA" id="ARBA00022798"/>
    </source>
</evidence>
<accession>G5IDR4</accession>
<evidence type="ECO:0000256" key="2">
    <source>
        <dbReference type="ARBA" id="ARBA00004745"/>
    </source>
</evidence>
<dbReference type="InterPro" id="IPR036117">
    <property type="entry name" value="DhaL_dom_sf"/>
</dbReference>
<comment type="function">
    <text evidence="8">ADP-binding subunit of the dihydroxyacetone kinase, which is responsible for the phosphoenolpyruvate (PEP)-dependent phosphorylation of dihydroxyacetone. DhaL-ADP is converted to DhaL-ATP via a phosphoryl group transfer from DhaM and transmits it to dihydroxyacetone binds to DhaK.</text>
</comment>
<dbReference type="PATRIC" id="fig|742737.3.peg.1690"/>
<dbReference type="InterPro" id="IPR050861">
    <property type="entry name" value="Dihydroxyacetone_Kinase"/>
</dbReference>
<evidence type="ECO:0000256" key="5">
    <source>
        <dbReference type="ARBA" id="ARBA00022777"/>
    </source>
</evidence>
<dbReference type="GO" id="GO:0019563">
    <property type="term" value="P:glycerol catabolic process"/>
    <property type="evidence" value="ECO:0007669"/>
    <property type="project" value="TreeGrafter"/>
</dbReference>
<dbReference type="EMBL" id="ADLN01000026">
    <property type="protein sequence ID" value="EHI60372.1"/>
    <property type="molecule type" value="Genomic_DNA"/>
</dbReference>
<dbReference type="PANTHER" id="PTHR28629">
    <property type="entry name" value="TRIOKINASE/FMN CYCLASE"/>
    <property type="match status" value="1"/>
</dbReference>
<keyword evidence="5" id="KW-0418">Kinase</keyword>
<dbReference type="HOGENOM" id="CLU_066424_1_0_9"/>
<dbReference type="PROSITE" id="PS51480">
    <property type="entry name" value="DHAL"/>
    <property type="match status" value="1"/>
</dbReference>
<comment type="caution">
    <text evidence="10">The sequence shown here is derived from an EMBL/GenBank/DDBJ whole genome shotgun (WGS) entry which is preliminary data.</text>
</comment>
<dbReference type="InterPro" id="IPR004007">
    <property type="entry name" value="DhaL_dom"/>
</dbReference>
<evidence type="ECO:0000256" key="1">
    <source>
        <dbReference type="ARBA" id="ARBA00001113"/>
    </source>
</evidence>
<comment type="subunit">
    <text evidence="7">Homodimer. The dihydroxyacetone kinase complex is composed of a homodimer of DhaM, a homodimer of DhaK and the subunit DhaL.</text>
</comment>
<dbReference type="Gene3D" id="1.25.40.340">
    <property type="match status" value="1"/>
</dbReference>
<dbReference type="EC" id="2.7.1.121" evidence="3"/>